<gene>
    <name evidence="1" type="ORF">ICL16_11225</name>
</gene>
<sequence>MPYNAFSFNKVKTDFKLNIIENQDLFINIQAVAPTNYLTFILSEHLPLVTAINTEKARSELVIMPVMIEVRRYFNYQISIFSGSEFNVYAEKGLEGRCDFILSRSPEQYDINSPVVTIVEAKNESIKSRLGQCIATMIAAQLFNQRQGTDVNEIYGVLTTGTDWKFLKLCDRTVFIDKSDYFIKEVDKILGILALTLMLPPDSPEAGERI</sequence>
<name>A0A8J6XGB5_9CYAN</name>
<accession>A0A8J6XGB5</accession>
<dbReference type="RefSeq" id="WP_190827464.1">
    <property type="nucleotide sequence ID" value="NZ_CAWPPI010000041.1"/>
</dbReference>
<proteinExistence type="predicted"/>
<dbReference type="Proteomes" id="UP000629098">
    <property type="component" value="Unassembled WGS sequence"/>
</dbReference>
<evidence type="ECO:0000313" key="2">
    <source>
        <dbReference type="Proteomes" id="UP000629098"/>
    </source>
</evidence>
<comment type="caution">
    <text evidence="1">The sequence shown here is derived from an EMBL/GenBank/DDBJ whole genome shotgun (WGS) entry which is preliminary data.</text>
</comment>
<evidence type="ECO:0000313" key="1">
    <source>
        <dbReference type="EMBL" id="MBD2772630.1"/>
    </source>
</evidence>
<reference evidence="1" key="1">
    <citation type="submission" date="2020-09" db="EMBL/GenBank/DDBJ databases">
        <title>Iningainema tapete sp. nov. (Scytonemataceae, Cyanobacteria) from greenhouses in central Florida (USA) produces two types of nodularin with biosynthetic potential for microcystin-LR and anabaenopeptins.</title>
        <authorList>
            <person name="Berthold D.E."/>
            <person name="Lefler F.W."/>
            <person name="Huang I.-S."/>
            <person name="Abdulla H."/>
            <person name="Zimba P.V."/>
            <person name="Laughinghouse H.D. IV."/>
        </authorList>
    </citation>
    <scope>NUCLEOTIDE SEQUENCE</scope>
    <source>
        <strain evidence="1">BLCCT55</strain>
    </source>
</reference>
<organism evidence="1 2">
    <name type="scientific">Iningainema tapete BLCC-T55</name>
    <dbReference type="NCBI Taxonomy" id="2748662"/>
    <lineage>
        <taxon>Bacteria</taxon>
        <taxon>Bacillati</taxon>
        <taxon>Cyanobacteriota</taxon>
        <taxon>Cyanophyceae</taxon>
        <taxon>Nostocales</taxon>
        <taxon>Scytonemataceae</taxon>
        <taxon>Iningainema tapete</taxon>
    </lineage>
</organism>
<keyword evidence="2" id="KW-1185">Reference proteome</keyword>
<dbReference type="EMBL" id="JACXAE010000041">
    <property type="protein sequence ID" value="MBD2772630.1"/>
    <property type="molecule type" value="Genomic_DNA"/>
</dbReference>
<dbReference type="AlphaFoldDB" id="A0A8J6XGB5"/>
<protein>
    <submittedName>
        <fullName evidence="1">Uncharacterized protein</fullName>
    </submittedName>
</protein>